<dbReference type="GO" id="GO:0003934">
    <property type="term" value="F:GTP cyclohydrolase I activity"/>
    <property type="evidence" value="ECO:0007669"/>
    <property type="project" value="UniProtKB-UniRule"/>
</dbReference>
<comment type="pathway">
    <text evidence="2">Cofactor biosynthesis; 7,8-dihydroneopterin triphosphate biosynthesis; 7,8-dihydroneopterin triphosphate from GTP: step 1/1.</text>
</comment>
<keyword evidence="1 2" id="KW-0378">Hydrolase</keyword>
<sequence>MIKEQLPDITSDTSSQKSYSLRWVGMEGIAVPLHLSDKDAVGQVINSSTSIYVSLDSVESKGIHMSRLHKNINQLSTLKLAKQSLDKLLRSAIKSQEGISCNAKVRLEFDVTFEKSSLLSKNSGYQSYPVAINGEASLDNTDYEYELTIPYSSTCPCSAALARQLYSQQIDQRFEGESISKQELLNWVQSAQNSFATPHSQRSYAYLKLKLKQGELLSLKSLITVLEDVIGTPVQTVVKRVDEQEFARLNGQNLMFCEDAARKLKQYLEQNDSIVDYWIKVEHQESLHAHNAVVMDQKQQVLDTKL</sequence>
<evidence type="ECO:0000313" key="4">
    <source>
        <dbReference type="Proteomes" id="UP000034071"/>
    </source>
</evidence>
<comment type="similarity">
    <text evidence="2">Belongs to the GTP cyclohydrolase IV family.</text>
</comment>
<evidence type="ECO:0000313" key="3">
    <source>
        <dbReference type="EMBL" id="AKE52038.1"/>
    </source>
</evidence>
<evidence type="ECO:0000256" key="2">
    <source>
        <dbReference type="HAMAP-Rule" id="MF_01527"/>
    </source>
</evidence>
<dbReference type="Proteomes" id="UP000034071">
    <property type="component" value="Chromosome"/>
</dbReference>
<dbReference type="InterPro" id="IPR003801">
    <property type="entry name" value="GTP_cyclohydrolase_FolE2/MptA"/>
</dbReference>
<dbReference type="EC" id="3.5.4.16" evidence="2"/>
<proteinExistence type="inferred from homology"/>
<dbReference type="InterPro" id="IPR022838">
    <property type="entry name" value="GTP_cyclohydrolase_FolE2"/>
</dbReference>
<feature type="site" description="May be catalytically important" evidence="2">
    <location>
        <position position="155"/>
    </location>
</feature>
<dbReference type="UniPathway" id="UPA00848">
    <property type="reaction ID" value="UER00151"/>
</dbReference>
<dbReference type="HAMAP" id="MF_01527_B">
    <property type="entry name" value="GTP_cyclohydrol_B"/>
    <property type="match status" value="1"/>
</dbReference>
<dbReference type="Pfam" id="PF02649">
    <property type="entry name" value="GCHY-1"/>
    <property type="match status" value="1"/>
</dbReference>
<accession>A0A0F6RC20</accession>
<keyword evidence="4" id="KW-1185">Reference proteome</keyword>
<dbReference type="PANTHER" id="PTHR36445:SF1">
    <property type="entry name" value="GTP CYCLOHYDROLASE MPTA"/>
    <property type="match status" value="1"/>
</dbReference>
<dbReference type="Gene3D" id="3.10.270.10">
    <property type="entry name" value="Urate Oxidase"/>
    <property type="match status" value="1"/>
</dbReference>
<comment type="function">
    <text evidence="2">Converts GTP to 7,8-dihydroneopterin triphosphate.</text>
</comment>
<reference evidence="3 4" key="1">
    <citation type="submission" date="2015-02" db="EMBL/GenBank/DDBJ databases">
        <title>Complete genome sequence of Kangiella geojedonensis strain YCS-5T.</title>
        <authorList>
            <person name="Kim K.M."/>
        </authorList>
    </citation>
    <scope>NUCLEOTIDE SEQUENCE [LARGE SCALE GENOMIC DNA]</scope>
    <source>
        <strain evidence="3 4">YCS-5</strain>
    </source>
</reference>
<organism evidence="3 4">
    <name type="scientific">Kangiella geojedonensis</name>
    <dbReference type="NCBI Taxonomy" id="914150"/>
    <lineage>
        <taxon>Bacteria</taxon>
        <taxon>Pseudomonadati</taxon>
        <taxon>Pseudomonadota</taxon>
        <taxon>Gammaproteobacteria</taxon>
        <taxon>Kangiellales</taxon>
        <taxon>Kangiellaceae</taxon>
        <taxon>Kangiella</taxon>
    </lineage>
</organism>
<dbReference type="OrthoDB" id="239637at2"/>
<evidence type="ECO:0000256" key="1">
    <source>
        <dbReference type="ARBA" id="ARBA00022801"/>
    </source>
</evidence>
<comment type="catalytic activity">
    <reaction evidence="2">
        <text>GTP + H2O = 7,8-dihydroneopterin 3'-triphosphate + formate + H(+)</text>
        <dbReference type="Rhea" id="RHEA:17473"/>
        <dbReference type="ChEBI" id="CHEBI:15377"/>
        <dbReference type="ChEBI" id="CHEBI:15378"/>
        <dbReference type="ChEBI" id="CHEBI:15740"/>
        <dbReference type="ChEBI" id="CHEBI:37565"/>
        <dbReference type="ChEBI" id="CHEBI:58462"/>
        <dbReference type="EC" id="3.5.4.16"/>
    </reaction>
</comment>
<dbReference type="PATRIC" id="fig|914150.5.peg.1093"/>
<dbReference type="AlphaFoldDB" id="A0A0F6RC20"/>
<dbReference type="PANTHER" id="PTHR36445">
    <property type="entry name" value="GTP CYCLOHYDROLASE MPTA"/>
    <property type="match status" value="1"/>
</dbReference>
<gene>
    <name evidence="2" type="primary">folE2</name>
    <name evidence="3" type="ORF">TQ33_1077</name>
</gene>
<protein>
    <recommendedName>
        <fullName evidence="2">GTP cyclohydrolase FolE2</fullName>
        <ecNumber evidence="2">3.5.4.16</ecNumber>
    </recommendedName>
</protein>
<dbReference type="HOGENOM" id="CLU_062816_0_0_6"/>
<dbReference type="GO" id="GO:0046654">
    <property type="term" value="P:tetrahydrofolate biosynthetic process"/>
    <property type="evidence" value="ECO:0007669"/>
    <property type="project" value="UniProtKB-UniRule"/>
</dbReference>
<dbReference type="NCBIfam" id="NF010200">
    <property type="entry name" value="PRK13674.1-1"/>
    <property type="match status" value="1"/>
</dbReference>
<name>A0A0F6RC20_9GAMM</name>
<dbReference type="KEGG" id="kge:TQ33_1077"/>
<dbReference type="STRING" id="914150.TQ33_1077"/>
<dbReference type="EMBL" id="CP010975">
    <property type="protein sequence ID" value="AKE52038.1"/>
    <property type="molecule type" value="Genomic_DNA"/>
</dbReference>